<dbReference type="RefSeq" id="WP_171591065.1">
    <property type="nucleotide sequence ID" value="NZ_CP053538.1"/>
</dbReference>
<dbReference type="KEGG" id="hts:HMJ29_08485"/>
<keyword evidence="2" id="KW-1185">Reference proteome</keyword>
<evidence type="ECO:0000313" key="2">
    <source>
        <dbReference type="Proteomes" id="UP000501623"/>
    </source>
</evidence>
<name>A0A6M6BFH3_9BACT</name>
<dbReference type="AlphaFoldDB" id="A0A6M6BFH3"/>
<reference evidence="1 2" key="1">
    <citation type="submission" date="2020-05" db="EMBL/GenBank/DDBJ databases">
        <title>Complete genome sequence of Hymenobacter sp. TS19 in Coasted Sand Dune.</title>
        <authorList>
            <person name="Lee J.-H."/>
            <person name="Jung J.-H."/>
            <person name="Jeong S."/>
            <person name="Zhao L."/>
            <person name="Kim M.-K."/>
            <person name="Seo H.-S."/>
            <person name="Lim S."/>
        </authorList>
    </citation>
    <scope>NUCLEOTIDE SEQUENCE [LARGE SCALE GENOMIC DNA]</scope>
    <source>
        <strain evidence="1 2">TS19</strain>
    </source>
</reference>
<sequence length="72" mass="8376">MVEVFKTNVRARRHARLLLAQIHANFREYRATFDLEDCDQILRVESRQAVIQPLGLIQLLQEAGFQAEVLPE</sequence>
<organism evidence="1 2">
    <name type="scientific">Hymenobacter taeanensis</name>
    <dbReference type="NCBI Taxonomy" id="2735321"/>
    <lineage>
        <taxon>Bacteria</taxon>
        <taxon>Pseudomonadati</taxon>
        <taxon>Bacteroidota</taxon>
        <taxon>Cytophagia</taxon>
        <taxon>Cytophagales</taxon>
        <taxon>Hymenobacteraceae</taxon>
        <taxon>Hymenobacter</taxon>
    </lineage>
</organism>
<dbReference type="Proteomes" id="UP000501623">
    <property type="component" value="Chromosome"/>
</dbReference>
<dbReference type="EMBL" id="CP053538">
    <property type="protein sequence ID" value="QJX46967.1"/>
    <property type="molecule type" value="Genomic_DNA"/>
</dbReference>
<evidence type="ECO:0000313" key="1">
    <source>
        <dbReference type="EMBL" id="QJX46967.1"/>
    </source>
</evidence>
<gene>
    <name evidence="1" type="ORF">HMJ29_08485</name>
</gene>
<protein>
    <submittedName>
        <fullName evidence="1">Uncharacterized protein</fullName>
    </submittedName>
</protein>
<accession>A0A6M6BFH3</accession>
<proteinExistence type="predicted"/>